<dbReference type="SMART" id="SM00028">
    <property type="entry name" value="TPR"/>
    <property type="match status" value="7"/>
</dbReference>
<protein>
    <submittedName>
        <fullName evidence="2">Uncharacterized protein</fullName>
    </submittedName>
</protein>
<dbReference type="PROSITE" id="PS50005">
    <property type="entry name" value="TPR"/>
    <property type="match status" value="3"/>
</dbReference>
<dbReference type="Pfam" id="PF13174">
    <property type="entry name" value="TPR_6"/>
    <property type="match status" value="1"/>
</dbReference>
<dbReference type="InterPro" id="IPR019734">
    <property type="entry name" value="TPR_rpt"/>
</dbReference>
<feature type="repeat" description="TPR" evidence="1">
    <location>
        <begin position="133"/>
        <end position="166"/>
    </location>
</feature>
<organism evidence="2 3">
    <name type="scientific">Flavobacterium magnum</name>
    <dbReference type="NCBI Taxonomy" id="2162713"/>
    <lineage>
        <taxon>Bacteria</taxon>
        <taxon>Pseudomonadati</taxon>
        <taxon>Bacteroidota</taxon>
        <taxon>Flavobacteriia</taxon>
        <taxon>Flavobacteriales</taxon>
        <taxon>Flavobacteriaceae</taxon>
        <taxon>Flavobacterium</taxon>
    </lineage>
</organism>
<evidence type="ECO:0000313" key="2">
    <source>
        <dbReference type="EMBL" id="AWA31257.1"/>
    </source>
</evidence>
<dbReference type="EMBL" id="CP028811">
    <property type="protein sequence ID" value="AWA31257.1"/>
    <property type="molecule type" value="Genomic_DNA"/>
</dbReference>
<gene>
    <name evidence="2" type="ORF">HYN48_14780</name>
</gene>
<dbReference type="KEGG" id="fmg:HYN48_14780"/>
<dbReference type="Gene3D" id="1.25.40.10">
    <property type="entry name" value="Tetratricopeptide repeat domain"/>
    <property type="match status" value="3"/>
</dbReference>
<feature type="repeat" description="TPR" evidence="1">
    <location>
        <begin position="99"/>
        <end position="132"/>
    </location>
</feature>
<proteinExistence type="predicted"/>
<dbReference type="Pfam" id="PF14559">
    <property type="entry name" value="TPR_19"/>
    <property type="match status" value="1"/>
</dbReference>
<evidence type="ECO:0000313" key="3">
    <source>
        <dbReference type="Proteomes" id="UP000244193"/>
    </source>
</evidence>
<dbReference type="SUPFAM" id="SSF48452">
    <property type="entry name" value="TPR-like"/>
    <property type="match status" value="1"/>
</dbReference>
<dbReference type="SUPFAM" id="SSF81901">
    <property type="entry name" value="HCP-like"/>
    <property type="match status" value="1"/>
</dbReference>
<sequence length="464" mass="55123">MQLSNEEEDYNLSLSRFESMLKTNKVLFFDSEEFEEIILHYLDMGKASLAKKALKLALEQHPKSTGLKLVQVEMLVYDDKLDAAEKLLNELFAIEPHNEEIYIQKASIYSKRDDHEKAVEFLKTALQYTDDYADVYNLMGMEYLFMDNLEMAKDSFIRCLEEDFEDQAALYNVVYCFEFLDQNQEAIDYLAKYIERNPYSEIAWHQTGRLHYGLKEYEKALRAFDYATLIDDEFLGAFMEKAKSLERLKRFEEAIEAYSRTIELEDPTSYALLRIGKCHERLGNKALALKFYNKTVHEDPLLDKGWIAITDFYVRQKNFQKALFYVNKALNIDNQNRLYWKRYATINREMNFFEEAEFGYRKAVEFGDTELDTWLFWVDILQFLGEFETAIDTLLQASEYFTDSYEVEYRLAGLYFMLHEDTKGKFHIANALRHSFENHVMLEELFPVIWTRKIVQNAINKYRK</sequence>
<accession>A0A2S0RH42</accession>
<dbReference type="PANTHER" id="PTHR12558:SF13">
    <property type="entry name" value="CELL DIVISION CYCLE PROTEIN 27 HOMOLOG"/>
    <property type="match status" value="1"/>
</dbReference>
<reference evidence="2 3" key="1">
    <citation type="submission" date="2018-04" db="EMBL/GenBank/DDBJ databases">
        <title>Genome sequencing of Flavobacterium sp. HYN0048.</title>
        <authorList>
            <person name="Yi H."/>
            <person name="Baek C."/>
        </authorList>
    </citation>
    <scope>NUCLEOTIDE SEQUENCE [LARGE SCALE GENOMIC DNA]</scope>
    <source>
        <strain evidence="2 3">HYN0048</strain>
    </source>
</reference>
<evidence type="ECO:0000256" key="1">
    <source>
        <dbReference type="PROSITE-ProRule" id="PRU00339"/>
    </source>
</evidence>
<dbReference type="Proteomes" id="UP000244193">
    <property type="component" value="Chromosome"/>
</dbReference>
<keyword evidence="1" id="KW-0802">TPR repeat</keyword>
<name>A0A2S0RH42_9FLAO</name>
<keyword evidence="3" id="KW-1185">Reference proteome</keyword>
<feature type="repeat" description="TPR" evidence="1">
    <location>
        <begin position="201"/>
        <end position="234"/>
    </location>
</feature>
<dbReference type="Pfam" id="PF13432">
    <property type="entry name" value="TPR_16"/>
    <property type="match status" value="1"/>
</dbReference>
<dbReference type="AlphaFoldDB" id="A0A2S0RH42"/>
<dbReference type="RefSeq" id="WP_108373096.1">
    <property type="nucleotide sequence ID" value="NZ_CP028811.1"/>
</dbReference>
<dbReference type="InterPro" id="IPR011990">
    <property type="entry name" value="TPR-like_helical_dom_sf"/>
</dbReference>
<dbReference type="OrthoDB" id="9803982at2"/>
<dbReference type="PANTHER" id="PTHR12558">
    <property type="entry name" value="CELL DIVISION CYCLE 16,23,27"/>
    <property type="match status" value="1"/>
</dbReference>